<comment type="caution">
    <text evidence="2">The sequence shown here is derived from an EMBL/GenBank/DDBJ whole genome shotgun (WGS) entry which is preliminary data.</text>
</comment>
<keyword evidence="1" id="KW-1133">Transmembrane helix</keyword>
<dbReference type="Proteomes" id="UP000321234">
    <property type="component" value="Unassembled WGS sequence"/>
</dbReference>
<accession>A0A5C8ZJR6</accession>
<proteinExistence type="predicted"/>
<evidence type="ECO:0000313" key="2">
    <source>
        <dbReference type="EMBL" id="TXR58107.1"/>
    </source>
</evidence>
<keyword evidence="3" id="KW-1185">Reference proteome</keyword>
<keyword evidence="1" id="KW-0472">Membrane</keyword>
<evidence type="ECO:0000313" key="3">
    <source>
        <dbReference type="Proteomes" id="UP000321234"/>
    </source>
</evidence>
<evidence type="ECO:0000256" key="1">
    <source>
        <dbReference type="SAM" id="Phobius"/>
    </source>
</evidence>
<dbReference type="AlphaFoldDB" id="A0A5C8ZJR6"/>
<organism evidence="2 3">
    <name type="scientific">Quadrisphaera setariae</name>
    <dbReference type="NCBI Taxonomy" id="2593304"/>
    <lineage>
        <taxon>Bacteria</taxon>
        <taxon>Bacillati</taxon>
        <taxon>Actinomycetota</taxon>
        <taxon>Actinomycetes</taxon>
        <taxon>Kineosporiales</taxon>
        <taxon>Kineosporiaceae</taxon>
        <taxon>Quadrisphaera</taxon>
    </lineage>
</organism>
<dbReference type="EMBL" id="VKAC01000001">
    <property type="protein sequence ID" value="TXR58107.1"/>
    <property type="molecule type" value="Genomic_DNA"/>
</dbReference>
<gene>
    <name evidence="2" type="ORF">FMM08_02615</name>
</gene>
<reference evidence="2 3" key="1">
    <citation type="submission" date="2019-07" db="EMBL/GenBank/DDBJ databases">
        <title>Quadrisphaera sp. strain DD2A genome sequencing and assembly.</title>
        <authorList>
            <person name="Kim I."/>
        </authorList>
    </citation>
    <scope>NUCLEOTIDE SEQUENCE [LARGE SCALE GENOMIC DNA]</scope>
    <source>
        <strain evidence="2 3">DD2A</strain>
    </source>
</reference>
<protein>
    <submittedName>
        <fullName evidence="2">Pilus assembly protein</fullName>
    </submittedName>
</protein>
<sequence length="167" mass="16798">MRRLRAGLRRAAPRCARGDGGSASVEFIALALLLLVPVAYLVMTLARVQAGAYAASAGARSAARAYVTAAQAAEAPGRAEAALALALTDQGFTPADATAATSCEATGCFAPDAAVVVTVRVDVPLPFVPPLLRAAVPARVPVEATGTAVVDRFAALPATRTTTGAGR</sequence>
<name>A0A5C8ZJR6_9ACTN</name>
<feature type="transmembrane region" description="Helical" evidence="1">
    <location>
        <begin position="21"/>
        <end position="43"/>
    </location>
</feature>
<dbReference type="RefSeq" id="WP_147924717.1">
    <property type="nucleotide sequence ID" value="NZ_VKAC01000001.1"/>
</dbReference>
<keyword evidence="1" id="KW-0812">Transmembrane</keyword>